<sequence length="193" mass="20924">MASNTTTSNDTHATEDTHATTEAHGGNGGHSDVFPPFDPASFGSQLLWLALSFAALYILMSKIALPRIGEILEVRRDRIEGDLAEAERLRQKTDQAIEAYETDLANAKQKAHTIAEETREAIRKDLDAKRADVETDLAKKMATAESRIQSTKTEALGHVEEIASDTAHAMVTNLLGRTAQKATKDAVAKVVKG</sequence>
<evidence type="ECO:0000256" key="13">
    <source>
        <dbReference type="ARBA" id="ARBA00025614"/>
    </source>
</evidence>
<protein>
    <recommendedName>
        <fullName evidence="15">ATP synthase subunit b</fullName>
    </recommendedName>
    <alternativeName>
        <fullName evidence="15">ATP synthase F(0) sector subunit b</fullName>
    </alternativeName>
    <alternativeName>
        <fullName evidence="15">ATPase subunit I</fullName>
    </alternativeName>
    <alternativeName>
        <fullName evidence="15">F-type ATPase subunit b</fullName>
        <shortName evidence="15">F-ATPase subunit b</shortName>
    </alternativeName>
</protein>
<evidence type="ECO:0000256" key="4">
    <source>
        <dbReference type="ARBA" id="ARBA00022475"/>
    </source>
</evidence>
<evidence type="ECO:0000256" key="7">
    <source>
        <dbReference type="ARBA" id="ARBA00022781"/>
    </source>
</evidence>
<evidence type="ECO:0000256" key="17">
    <source>
        <dbReference type="SAM" id="Coils"/>
    </source>
</evidence>
<keyword evidence="7 15" id="KW-0375">Hydrogen ion transport</keyword>
<evidence type="ECO:0000256" key="1">
    <source>
        <dbReference type="ARBA" id="ARBA00004377"/>
    </source>
</evidence>
<comment type="function">
    <text evidence="13">Component of the F(0) channel, it forms part of the peripheral stalk, linking F(1) to F(0). The b'-subunit is a diverged and duplicated form of b found in plants and photosynthetic bacteria.</text>
</comment>
<keyword evidence="3 15" id="KW-0813">Transport</keyword>
<dbReference type="PANTHER" id="PTHR33445">
    <property type="entry name" value="ATP SYNTHASE SUBUNIT B', CHLOROPLASTIC"/>
    <property type="match status" value="1"/>
</dbReference>
<feature type="region of interest" description="Disordered" evidence="18">
    <location>
        <begin position="1"/>
        <end position="32"/>
    </location>
</feature>
<evidence type="ECO:0000256" key="15">
    <source>
        <dbReference type="HAMAP-Rule" id="MF_01398"/>
    </source>
</evidence>
<dbReference type="Proteomes" id="UP001161405">
    <property type="component" value="Unassembled WGS sequence"/>
</dbReference>
<evidence type="ECO:0000256" key="12">
    <source>
        <dbReference type="ARBA" id="ARBA00025198"/>
    </source>
</evidence>
<organism evidence="19 20">
    <name type="scientific">Maritalea porphyrae</name>
    <dbReference type="NCBI Taxonomy" id="880732"/>
    <lineage>
        <taxon>Bacteria</taxon>
        <taxon>Pseudomonadati</taxon>
        <taxon>Pseudomonadota</taxon>
        <taxon>Alphaproteobacteria</taxon>
        <taxon>Hyphomicrobiales</taxon>
        <taxon>Devosiaceae</taxon>
        <taxon>Maritalea</taxon>
    </lineage>
</organism>
<evidence type="ECO:0000256" key="11">
    <source>
        <dbReference type="ARBA" id="ARBA00023310"/>
    </source>
</evidence>
<keyword evidence="9 15" id="KW-0406">Ion transport</keyword>
<evidence type="ECO:0000256" key="9">
    <source>
        <dbReference type="ARBA" id="ARBA00023065"/>
    </source>
</evidence>
<evidence type="ECO:0000256" key="6">
    <source>
        <dbReference type="ARBA" id="ARBA00022692"/>
    </source>
</evidence>
<keyword evidence="4 15" id="KW-1003">Cell membrane</keyword>
<evidence type="ECO:0000313" key="20">
    <source>
        <dbReference type="Proteomes" id="UP001161405"/>
    </source>
</evidence>
<dbReference type="PANTHER" id="PTHR33445:SF1">
    <property type="entry name" value="ATP SYNTHASE SUBUNIT B"/>
    <property type="match status" value="1"/>
</dbReference>
<evidence type="ECO:0000256" key="10">
    <source>
        <dbReference type="ARBA" id="ARBA00023136"/>
    </source>
</evidence>
<comment type="subcellular location">
    <subcellularLocation>
        <location evidence="1">Cell inner membrane</location>
        <topology evidence="1">Single-pass membrane protein</topology>
    </subcellularLocation>
    <subcellularLocation>
        <location evidence="15">Cell membrane</location>
        <topology evidence="15">Single-pass membrane protein</topology>
    </subcellularLocation>
</comment>
<feature type="transmembrane region" description="Helical" evidence="15">
    <location>
        <begin position="46"/>
        <end position="65"/>
    </location>
</feature>
<comment type="caution">
    <text evidence="19">The sequence shown here is derived from an EMBL/GenBank/DDBJ whole genome shotgun (WGS) entry which is preliminary data.</text>
</comment>
<keyword evidence="20" id="KW-1185">Reference proteome</keyword>
<evidence type="ECO:0000256" key="18">
    <source>
        <dbReference type="SAM" id="MobiDB-lite"/>
    </source>
</evidence>
<comment type="similarity">
    <text evidence="2 15 16">Belongs to the ATPase B chain family.</text>
</comment>
<evidence type="ECO:0000256" key="3">
    <source>
        <dbReference type="ARBA" id="ARBA00022448"/>
    </source>
</evidence>
<keyword evidence="17" id="KW-0175">Coiled coil</keyword>
<evidence type="ECO:0000256" key="14">
    <source>
        <dbReference type="ARBA" id="ARBA00025830"/>
    </source>
</evidence>
<keyword evidence="10 15" id="KW-0472">Membrane</keyword>
<evidence type="ECO:0000256" key="16">
    <source>
        <dbReference type="RuleBase" id="RU003848"/>
    </source>
</evidence>
<evidence type="ECO:0000256" key="5">
    <source>
        <dbReference type="ARBA" id="ARBA00022547"/>
    </source>
</evidence>
<name>A0ABQ5URC3_9HYPH</name>
<dbReference type="RefSeq" id="WP_284364203.1">
    <property type="nucleotide sequence ID" value="NZ_BSNI01000002.1"/>
</dbReference>
<dbReference type="NCBIfam" id="NF006612">
    <property type="entry name" value="PRK09174.1"/>
    <property type="match status" value="1"/>
</dbReference>
<dbReference type="Pfam" id="PF00430">
    <property type="entry name" value="ATP-synt_B"/>
    <property type="match status" value="1"/>
</dbReference>
<proteinExistence type="inferred from homology"/>
<evidence type="ECO:0000313" key="19">
    <source>
        <dbReference type="EMBL" id="GLQ17794.1"/>
    </source>
</evidence>
<dbReference type="InterPro" id="IPR050059">
    <property type="entry name" value="ATP_synthase_B_chain"/>
</dbReference>
<keyword evidence="8 15" id="KW-1133">Transmembrane helix</keyword>
<comment type="function">
    <text evidence="12 15">F(1)F(0) ATP synthase produces ATP from ADP in the presence of a proton or sodium gradient. F-type ATPases consist of two structural domains, F(1) containing the extramembraneous catalytic core and F(0) containing the membrane proton channel, linked together by a central stalk and a peripheral stalk. During catalysis, ATP synthesis in the catalytic domain of F(1) is coupled via a rotary mechanism of the central stalk subunits to proton translocation.</text>
</comment>
<dbReference type="HAMAP" id="MF_01398">
    <property type="entry name" value="ATP_synth_b_bprime"/>
    <property type="match status" value="1"/>
</dbReference>
<gene>
    <name evidence="19" type="primary">atpF2</name>
    <name evidence="15" type="synonym">atpF</name>
    <name evidence="19" type="ORF">GCM10007879_20430</name>
</gene>
<evidence type="ECO:0000256" key="2">
    <source>
        <dbReference type="ARBA" id="ARBA00005513"/>
    </source>
</evidence>
<accession>A0ABQ5URC3</accession>
<evidence type="ECO:0000256" key="8">
    <source>
        <dbReference type="ARBA" id="ARBA00022989"/>
    </source>
</evidence>
<feature type="coiled-coil region" evidence="17">
    <location>
        <begin position="76"/>
        <end position="117"/>
    </location>
</feature>
<feature type="compositionally biased region" description="Basic and acidic residues" evidence="18">
    <location>
        <begin position="12"/>
        <end position="21"/>
    </location>
</feature>
<dbReference type="EMBL" id="BSNI01000002">
    <property type="protein sequence ID" value="GLQ17794.1"/>
    <property type="molecule type" value="Genomic_DNA"/>
</dbReference>
<reference evidence="19" key="2">
    <citation type="submission" date="2023-01" db="EMBL/GenBank/DDBJ databases">
        <title>Draft genome sequence of Maritalea porphyrae strain NBRC 107169.</title>
        <authorList>
            <person name="Sun Q."/>
            <person name="Mori K."/>
        </authorList>
    </citation>
    <scope>NUCLEOTIDE SEQUENCE</scope>
    <source>
        <strain evidence="19">NBRC 107169</strain>
    </source>
</reference>
<dbReference type="CDD" id="cd06503">
    <property type="entry name" value="ATP-synt_Fo_b"/>
    <property type="match status" value="1"/>
</dbReference>
<dbReference type="InterPro" id="IPR002146">
    <property type="entry name" value="ATP_synth_b/b'su_bac/chlpt"/>
</dbReference>
<keyword evidence="6 15" id="KW-0812">Transmembrane</keyword>
<reference evidence="19" key="1">
    <citation type="journal article" date="2014" name="Int. J. Syst. Evol. Microbiol.">
        <title>Complete genome of a new Firmicutes species belonging to the dominant human colonic microbiota ('Ruminococcus bicirculans') reveals two chromosomes and a selective capacity to utilize plant glucans.</title>
        <authorList>
            <consortium name="NISC Comparative Sequencing Program"/>
            <person name="Wegmann U."/>
            <person name="Louis P."/>
            <person name="Goesmann A."/>
            <person name="Henrissat B."/>
            <person name="Duncan S.H."/>
            <person name="Flint H.J."/>
        </authorList>
    </citation>
    <scope>NUCLEOTIDE SEQUENCE</scope>
    <source>
        <strain evidence="19">NBRC 107169</strain>
    </source>
</reference>
<keyword evidence="11 15" id="KW-0066">ATP synthesis</keyword>
<comment type="subunit">
    <text evidence="14 15">F-type ATPases have 2 components, F(1) - the catalytic core - and F(0) - the membrane proton channel. F(1) has five subunits: alpha(3), beta(3), gamma(1), delta(1), epsilon(1). F(0) has three main subunits: a(1), b(2) and c(10-14). The alpha and beta chains form an alternating ring which encloses part of the gamma chain. F(1) is attached to F(0) by a central stalk formed by the gamma and epsilon chains, while a peripheral stalk is formed by the delta and b chains.</text>
</comment>
<keyword evidence="5 15" id="KW-0138">CF(0)</keyword>